<accession>A0A7S7NSM9</accession>
<dbReference type="Gene3D" id="1.10.8.260">
    <property type="entry name" value="HI0933 insert domain-like"/>
    <property type="match status" value="1"/>
</dbReference>
<evidence type="ECO:0000259" key="5">
    <source>
        <dbReference type="Pfam" id="PF03486"/>
    </source>
</evidence>
<feature type="compositionally biased region" description="Polar residues" evidence="4">
    <location>
        <begin position="38"/>
        <end position="52"/>
    </location>
</feature>
<reference evidence="7 8" key="1">
    <citation type="submission" date="2020-10" db="EMBL/GenBank/DDBJ databases">
        <title>Complete genome sequence of Paludibaculum fermentans P105T, a facultatively anaerobic acidobacterium capable of dissimilatory Fe(III) reduction.</title>
        <authorList>
            <person name="Dedysh S.N."/>
            <person name="Beletsky A.V."/>
            <person name="Kulichevskaya I.S."/>
            <person name="Mardanov A.V."/>
            <person name="Ravin N.V."/>
        </authorList>
    </citation>
    <scope>NUCLEOTIDE SEQUENCE [LARGE SCALE GENOMIC DNA]</scope>
    <source>
        <strain evidence="7 8">P105</strain>
    </source>
</reference>
<feature type="domain" description="RsdA/BaiN/AoA(So)-like insert" evidence="6">
    <location>
        <begin position="268"/>
        <end position="403"/>
    </location>
</feature>
<organism evidence="7 8">
    <name type="scientific">Paludibaculum fermentans</name>
    <dbReference type="NCBI Taxonomy" id="1473598"/>
    <lineage>
        <taxon>Bacteria</taxon>
        <taxon>Pseudomonadati</taxon>
        <taxon>Acidobacteriota</taxon>
        <taxon>Terriglobia</taxon>
        <taxon>Bryobacterales</taxon>
        <taxon>Bryobacteraceae</taxon>
        <taxon>Paludibaculum</taxon>
    </lineage>
</organism>
<evidence type="ECO:0000259" key="6">
    <source>
        <dbReference type="Pfam" id="PF22780"/>
    </source>
</evidence>
<keyword evidence="8" id="KW-1185">Reference proteome</keyword>
<evidence type="ECO:0000313" key="8">
    <source>
        <dbReference type="Proteomes" id="UP000593892"/>
    </source>
</evidence>
<feature type="region of interest" description="Disordered" evidence="4">
    <location>
        <begin position="31"/>
        <end position="60"/>
    </location>
</feature>
<dbReference type="AlphaFoldDB" id="A0A7S7NSM9"/>
<dbReference type="PANTHER" id="PTHR42887">
    <property type="entry name" value="OS12G0638800 PROTEIN"/>
    <property type="match status" value="1"/>
</dbReference>
<dbReference type="PRINTS" id="PR00368">
    <property type="entry name" value="FADPNR"/>
</dbReference>
<dbReference type="Pfam" id="PF22780">
    <property type="entry name" value="HI0933_like_1st"/>
    <property type="match status" value="1"/>
</dbReference>
<dbReference type="SUPFAM" id="SSF51905">
    <property type="entry name" value="FAD/NAD(P)-binding domain"/>
    <property type="match status" value="1"/>
</dbReference>
<dbReference type="Proteomes" id="UP000593892">
    <property type="component" value="Chromosome"/>
</dbReference>
<name>A0A7S7NSM9_PALFE</name>
<dbReference type="EMBL" id="CP063849">
    <property type="protein sequence ID" value="QOY89052.1"/>
    <property type="molecule type" value="Genomic_DNA"/>
</dbReference>
<dbReference type="PRINTS" id="PR00411">
    <property type="entry name" value="PNDRDTASEI"/>
</dbReference>
<proteinExistence type="predicted"/>
<dbReference type="InterPro" id="IPR023166">
    <property type="entry name" value="BaiN-like_dom_sf"/>
</dbReference>
<evidence type="ECO:0000256" key="1">
    <source>
        <dbReference type="ARBA" id="ARBA00001974"/>
    </source>
</evidence>
<sequence length="461" mass="49728">MNSRLSKRSTSGNAGCAWLVSPGTAATCPNSDGAGSAATLSPTRQSPFNDSVTRPAAACSTNGHSQIRQIRLITRPSYHRRLTYDAIVLGGGAAGLFCAAQAGRRGRKVALIEHSDRPGRKILISGGGRANFTNLRVDARNFLSANPHFAKSALARFTPQNFVELLREHRIPYHEKTLGQLFCDRSAQDLLTMLLTECSAGHVDLHTSTKVTAVTRDTRFRVETSRGPMDSAALVVATGGLSIPKTGATAFGYDLARQFGLAIEPTFPALVPLTFTKADTARWGELSGVSTEVIASHGKQHFREKMLYTHRGLSGPAILQISSYWKPGTPLNLDLLPGVDFSTAPPHEARKQLSLKLPQRMAERWLDVESFTQPVPSVKKIDTRLHQWSVVPAGTEGFDKAEVTGGGVSTNELSSQTMEARQVPGLFFIGEVVDVTGWLGGYNFQWAWASAYAAAQALSVG</sequence>
<dbReference type="PANTHER" id="PTHR42887:SF2">
    <property type="entry name" value="OS12G0638800 PROTEIN"/>
    <property type="match status" value="1"/>
</dbReference>
<evidence type="ECO:0000256" key="3">
    <source>
        <dbReference type="ARBA" id="ARBA00022827"/>
    </source>
</evidence>
<keyword evidence="3" id="KW-0274">FAD</keyword>
<dbReference type="InterPro" id="IPR055178">
    <property type="entry name" value="RsdA/BaiN/AoA(So)-like_dom"/>
</dbReference>
<keyword evidence="2" id="KW-0285">Flavoprotein</keyword>
<dbReference type="Pfam" id="PF03486">
    <property type="entry name" value="HI0933_like"/>
    <property type="match status" value="1"/>
</dbReference>
<dbReference type="InterPro" id="IPR057661">
    <property type="entry name" value="RsdA/BaiN/AoA(So)_Rossmann"/>
</dbReference>
<gene>
    <name evidence="7" type="ORF">IRI77_03590</name>
</gene>
<dbReference type="SUPFAM" id="SSF160996">
    <property type="entry name" value="HI0933 insert domain-like"/>
    <property type="match status" value="1"/>
</dbReference>
<dbReference type="KEGG" id="pfer:IRI77_03590"/>
<evidence type="ECO:0000313" key="7">
    <source>
        <dbReference type="EMBL" id="QOY89052.1"/>
    </source>
</evidence>
<dbReference type="NCBIfam" id="TIGR00275">
    <property type="entry name" value="aminoacetone oxidase family FAD-binding enzyme"/>
    <property type="match status" value="1"/>
</dbReference>
<dbReference type="Gene3D" id="2.40.30.10">
    <property type="entry name" value="Translation factors"/>
    <property type="match status" value="1"/>
</dbReference>
<feature type="domain" description="RsdA/BaiN/AoA(So)-like Rossmann fold-like" evidence="5">
    <location>
        <begin position="85"/>
        <end position="456"/>
    </location>
</feature>
<protein>
    <submittedName>
        <fullName evidence="7">NAD(P)/FAD-dependent oxidoreductase</fullName>
    </submittedName>
</protein>
<comment type="cofactor">
    <cofactor evidence="1">
        <name>FAD</name>
        <dbReference type="ChEBI" id="CHEBI:57692"/>
    </cofactor>
</comment>
<evidence type="ECO:0000256" key="4">
    <source>
        <dbReference type="SAM" id="MobiDB-lite"/>
    </source>
</evidence>
<dbReference type="InterPro" id="IPR004792">
    <property type="entry name" value="BaiN-like"/>
</dbReference>
<evidence type="ECO:0000256" key="2">
    <source>
        <dbReference type="ARBA" id="ARBA00022630"/>
    </source>
</evidence>
<dbReference type="Gene3D" id="3.50.50.60">
    <property type="entry name" value="FAD/NAD(P)-binding domain"/>
    <property type="match status" value="1"/>
</dbReference>
<dbReference type="InterPro" id="IPR036188">
    <property type="entry name" value="FAD/NAD-bd_sf"/>
</dbReference>